<feature type="transmembrane region" description="Helical" evidence="5">
    <location>
        <begin position="389"/>
        <end position="419"/>
    </location>
</feature>
<evidence type="ECO:0000256" key="1">
    <source>
        <dbReference type="ARBA" id="ARBA00004141"/>
    </source>
</evidence>
<dbReference type="AlphaFoldDB" id="Q1MQC1"/>
<dbReference type="PROSITE" id="PS50801">
    <property type="entry name" value="STAS"/>
    <property type="match status" value="1"/>
</dbReference>
<dbReference type="InterPro" id="IPR036513">
    <property type="entry name" value="STAS_dom_sf"/>
</dbReference>
<evidence type="ECO:0000313" key="8">
    <source>
        <dbReference type="Proteomes" id="UP000002430"/>
    </source>
</evidence>
<feature type="transmembrane region" description="Helical" evidence="5">
    <location>
        <begin position="336"/>
        <end position="369"/>
    </location>
</feature>
<dbReference type="PANTHER" id="PTHR11814">
    <property type="entry name" value="SULFATE TRANSPORTER"/>
    <property type="match status" value="1"/>
</dbReference>
<evidence type="ECO:0000313" key="7">
    <source>
        <dbReference type="EMBL" id="CAJ54806.1"/>
    </source>
</evidence>
<evidence type="ECO:0000259" key="6">
    <source>
        <dbReference type="PROSITE" id="PS50801"/>
    </source>
</evidence>
<feature type="domain" description="STAS" evidence="6">
    <location>
        <begin position="455"/>
        <end position="556"/>
    </location>
</feature>
<proteinExistence type="predicted"/>
<dbReference type="RefSeq" id="WP_011526835.1">
    <property type="nucleotide sequence ID" value="NC_008011.1"/>
</dbReference>
<sequence>MDIYKQKALDKIPFVPSLFKTLAQGYSYKMLFKDFSAGCNIAVIALPLSLAFSIASGLTPEKGLYSSIVASLIMAFLSGSNFQICGPTGALVIIIFTIISRYGYDGLIITTIISGTILIFCGITRLGFLIKYIPYPVTIGFTLGIALLIFSSQVKDFFGLPMAETPPEFFDKWHLYLRNALSFSPSTLFTSFFTLLVIISVRFYIPRFPAPVMGVIFTTVIVWLFDLPVETIGSRFGTLPSDIPSFLVPLDFSIERLRILLPDAFTMALLIAIESLLSCVVADSMTGKRHNSNMELIAQGVGNIGSVLFNGMPATGSIGRTMTNIRSGAYSPISSIFHAIFLFGFILYLMPAIELIPLSAFAGVLVVVAYDMSDLMTVRRMFYGPTADWALMLLTFILTVVLDLTTAVYVGVILASLFFMGRMGEITQLQTVTKEYQSHEIVQDIPVEKDKLPKGVHIFSINGPLFFGVADRLQKLLEAMETTPKVFILYLHNMPTIDMTAIHTLESFIEKRRSGCKIFLADIHPATRSTLDRAGIIHAVGKENIFPTLQSAVEESTKFVEDTA</sequence>
<feature type="transmembrane region" description="Helical" evidence="5">
    <location>
        <begin position="208"/>
        <end position="225"/>
    </location>
</feature>
<evidence type="ECO:0000256" key="4">
    <source>
        <dbReference type="ARBA" id="ARBA00023136"/>
    </source>
</evidence>
<evidence type="ECO:0000256" key="3">
    <source>
        <dbReference type="ARBA" id="ARBA00022989"/>
    </source>
</evidence>
<organism evidence="7 8">
    <name type="scientific">Lawsonia intracellularis (strain PHE/MN1-00)</name>
    <dbReference type="NCBI Taxonomy" id="363253"/>
    <lineage>
        <taxon>Bacteria</taxon>
        <taxon>Pseudomonadati</taxon>
        <taxon>Thermodesulfobacteriota</taxon>
        <taxon>Desulfovibrionia</taxon>
        <taxon>Desulfovibrionales</taxon>
        <taxon>Desulfovibrionaceae</taxon>
        <taxon>Lawsonia</taxon>
    </lineage>
</organism>
<dbReference type="InterPro" id="IPR001902">
    <property type="entry name" value="SLC26A/SulP_fam"/>
</dbReference>
<feature type="transmembrane region" description="Helical" evidence="5">
    <location>
        <begin position="135"/>
        <end position="154"/>
    </location>
</feature>
<gene>
    <name evidence="7" type="ordered locus">LI0752</name>
</gene>
<comment type="subcellular location">
    <subcellularLocation>
        <location evidence="1">Membrane</location>
        <topology evidence="1">Multi-pass membrane protein</topology>
    </subcellularLocation>
</comment>
<keyword evidence="2 5" id="KW-0812">Transmembrane</keyword>
<feature type="transmembrane region" description="Helical" evidence="5">
    <location>
        <begin position="106"/>
        <end position="128"/>
    </location>
</feature>
<keyword evidence="3 5" id="KW-1133">Transmembrane helix</keyword>
<dbReference type="Proteomes" id="UP000002430">
    <property type="component" value="Chromosome"/>
</dbReference>
<dbReference type="EMBL" id="AM180252">
    <property type="protein sequence ID" value="CAJ54806.1"/>
    <property type="molecule type" value="Genomic_DNA"/>
</dbReference>
<reference evidence="7 8" key="1">
    <citation type="submission" date="2005-11" db="EMBL/GenBank/DDBJ databases">
        <title>The complete genome sequence of Lawsonia intracellularis: the causative agent of proliferative enteropathy.</title>
        <authorList>
            <person name="Kaur K."/>
            <person name="Zhang Q."/>
            <person name="Beckler D."/>
            <person name="Munir S."/>
            <person name="Li L."/>
            <person name="Kinsley K."/>
            <person name="Herron L."/>
            <person name="Peterson A."/>
            <person name="May B."/>
            <person name="Singh S."/>
            <person name="Gebhart C."/>
            <person name="Kapur V."/>
        </authorList>
    </citation>
    <scope>NUCLEOTIDE SEQUENCE [LARGE SCALE GENOMIC DNA]</scope>
    <source>
        <strain evidence="7 8">PHE/MN1-00</strain>
    </source>
</reference>
<dbReference type="Pfam" id="PF00916">
    <property type="entry name" value="Sulfate_transp"/>
    <property type="match status" value="1"/>
</dbReference>
<evidence type="ECO:0000256" key="5">
    <source>
        <dbReference type="SAM" id="Phobius"/>
    </source>
</evidence>
<dbReference type="Gene3D" id="3.30.750.24">
    <property type="entry name" value="STAS domain"/>
    <property type="match status" value="1"/>
</dbReference>
<feature type="transmembrane region" description="Helical" evidence="5">
    <location>
        <begin position="67"/>
        <end position="100"/>
    </location>
</feature>
<dbReference type="HOGENOM" id="CLU_003182_13_1_7"/>
<evidence type="ECO:0000256" key="2">
    <source>
        <dbReference type="ARBA" id="ARBA00022692"/>
    </source>
</evidence>
<dbReference type="InterPro" id="IPR002645">
    <property type="entry name" value="STAS_dom"/>
</dbReference>
<dbReference type="Pfam" id="PF01740">
    <property type="entry name" value="STAS"/>
    <property type="match status" value="1"/>
</dbReference>
<dbReference type="GO" id="GO:0055085">
    <property type="term" value="P:transmembrane transport"/>
    <property type="evidence" value="ECO:0007669"/>
    <property type="project" value="InterPro"/>
</dbReference>
<feature type="transmembrane region" description="Helical" evidence="5">
    <location>
        <begin position="259"/>
        <end position="282"/>
    </location>
</feature>
<dbReference type="GO" id="GO:0016020">
    <property type="term" value="C:membrane"/>
    <property type="evidence" value="ECO:0007669"/>
    <property type="project" value="UniProtKB-SubCell"/>
</dbReference>
<dbReference type="CDD" id="cd07042">
    <property type="entry name" value="STAS_SulP_like_sulfate_transporter"/>
    <property type="match status" value="1"/>
</dbReference>
<dbReference type="OrthoDB" id="9771198at2"/>
<accession>Q1MQC1</accession>
<feature type="transmembrane region" description="Helical" evidence="5">
    <location>
        <begin position="35"/>
        <end position="55"/>
    </location>
</feature>
<dbReference type="KEGG" id="lip:LI0752"/>
<keyword evidence="8" id="KW-1185">Reference proteome</keyword>
<dbReference type="InterPro" id="IPR011547">
    <property type="entry name" value="SLC26A/SulP_dom"/>
</dbReference>
<dbReference type="eggNOG" id="COG0659">
    <property type="taxonomic scope" value="Bacteria"/>
</dbReference>
<name>Q1MQC1_LAWIP</name>
<dbReference type="SUPFAM" id="SSF52091">
    <property type="entry name" value="SpoIIaa-like"/>
    <property type="match status" value="1"/>
</dbReference>
<protein>
    <submittedName>
        <fullName evidence="7">Sulfate transporter family protein</fullName>
    </submittedName>
</protein>
<keyword evidence="4 5" id="KW-0472">Membrane</keyword>
<dbReference type="STRING" id="363253.LI0752"/>